<feature type="compositionally biased region" description="Basic and acidic residues" evidence="1">
    <location>
        <begin position="206"/>
        <end position="216"/>
    </location>
</feature>
<accession>A0A176VWX2</accession>
<reference evidence="2" key="1">
    <citation type="submission" date="2016-03" db="EMBL/GenBank/DDBJ databases">
        <title>Mechanisms controlling the formation of the plant cell surface in tip-growing cells are functionally conserved among land plants.</title>
        <authorList>
            <person name="Honkanen S."/>
            <person name="Jones V.A."/>
            <person name="Morieri G."/>
            <person name="Champion C."/>
            <person name="Hetherington A.J."/>
            <person name="Kelly S."/>
            <person name="Saint-Marcoux D."/>
            <person name="Proust H."/>
            <person name="Prescott H."/>
            <person name="Dolan L."/>
        </authorList>
    </citation>
    <scope>NUCLEOTIDE SEQUENCE [LARGE SCALE GENOMIC DNA]</scope>
    <source>
        <tissue evidence="2">Whole gametophyte</tissue>
    </source>
</reference>
<gene>
    <name evidence="2" type="ORF">AXG93_197s1030</name>
</gene>
<sequence length="277" mass="30807">MDHLKSSELQKLLEDEAATLHIMHSKIANQIHILQVEEELFRRELAKLQQEGSIVEYSNQDPVQGVNEIVEVTNEDAGEEGRYANQTTNRDQADGAKNIVEIASDDLDPRLDEKPEAAHETGAEGVNQIVEVTDDEDEIMREFGSEGYAQALVASSHPWPEQEHASNLEYEIFEPSSDESESDVEDLHKKRMMIPTAFPSGLPRTDVGEKRQREEIPESDSELNSEMEVEENSNDHLELRKSSGSPLESPQNSGKVVLGGCGFQSKGSLAGILTLNR</sequence>
<keyword evidence="3" id="KW-1185">Reference proteome</keyword>
<name>A0A176VWX2_MARPO</name>
<comment type="caution">
    <text evidence="2">The sequence shown here is derived from an EMBL/GenBank/DDBJ whole genome shotgun (WGS) entry which is preliminary data.</text>
</comment>
<dbReference type="AlphaFoldDB" id="A0A176VWX2"/>
<organism evidence="2 3">
    <name type="scientific">Marchantia polymorpha subsp. ruderalis</name>
    <dbReference type="NCBI Taxonomy" id="1480154"/>
    <lineage>
        <taxon>Eukaryota</taxon>
        <taxon>Viridiplantae</taxon>
        <taxon>Streptophyta</taxon>
        <taxon>Embryophyta</taxon>
        <taxon>Marchantiophyta</taxon>
        <taxon>Marchantiopsida</taxon>
        <taxon>Marchantiidae</taxon>
        <taxon>Marchantiales</taxon>
        <taxon>Marchantiaceae</taxon>
        <taxon>Marchantia</taxon>
    </lineage>
</organism>
<proteinExistence type="predicted"/>
<dbReference type="Proteomes" id="UP000077202">
    <property type="component" value="Unassembled WGS sequence"/>
</dbReference>
<evidence type="ECO:0000313" key="2">
    <source>
        <dbReference type="EMBL" id="OAE25257.1"/>
    </source>
</evidence>
<feature type="region of interest" description="Disordered" evidence="1">
    <location>
        <begin position="194"/>
        <end position="266"/>
    </location>
</feature>
<evidence type="ECO:0000313" key="3">
    <source>
        <dbReference type="Proteomes" id="UP000077202"/>
    </source>
</evidence>
<feature type="compositionally biased region" description="Acidic residues" evidence="1">
    <location>
        <begin position="217"/>
        <end position="232"/>
    </location>
</feature>
<evidence type="ECO:0000256" key="1">
    <source>
        <dbReference type="SAM" id="MobiDB-lite"/>
    </source>
</evidence>
<feature type="compositionally biased region" description="Polar residues" evidence="1">
    <location>
        <begin position="242"/>
        <end position="254"/>
    </location>
</feature>
<protein>
    <submittedName>
        <fullName evidence="2">Uncharacterized protein</fullName>
    </submittedName>
</protein>
<dbReference type="EMBL" id="LVLJ01002366">
    <property type="protein sequence ID" value="OAE25257.1"/>
    <property type="molecule type" value="Genomic_DNA"/>
</dbReference>